<keyword evidence="2" id="KW-0472">Membrane</keyword>
<reference evidence="4 5" key="1">
    <citation type="journal article" date="2019" name="Sci. Rep.">
        <title>Nanopore sequencing improves the draft genome of the human pathogenic amoeba Naegleria fowleri.</title>
        <authorList>
            <person name="Liechti N."/>
            <person name="Schurch N."/>
            <person name="Bruggmann R."/>
            <person name="Wittwer M."/>
        </authorList>
    </citation>
    <scope>NUCLEOTIDE SEQUENCE [LARGE SCALE GENOMIC DNA]</scope>
    <source>
        <strain evidence="4 5">ATCC 30894</strain>
    </source>
</reference>
<evidence type="ECO:0000256" key="2">
    <source>
        <dbReference type="SAM" id="Phobius"/>
    </source>
</evidence>
<proteinExistence type="predicted"/>
<dbReference type="VEuPathDB" id="AmoebaDB:NfTy_006190"/>
<dbReference type="GeneID" id="68114958"/>
<sequence length="462" mass="52749">MTSSSSSSSGNHSAPSVPLKHQEKSNSPKTPSTCIRNTCIFFLLLLLTFYLLLGHFMYHAMFSLSDKFYTEGYLKSRENSIFGVQTYINCSDWRNATMSHKFLKGLTEKMITMKNSIEISNVSFTSRETEDVPYRVNLNGRLYRIKSSSSSSSSTEVTSATTTKKVIIFVHGFRMRQNHYTITIPLQMMLNAFPNGEYDFFTFELRNHGQSEKEYPSVLLSDKSYSTYGSLEYADLLGAIDHVKSQYGYEHVGLYGLSKGGATIMTAYLKSTPHNKDSIRAMFLDSPACDIEFTLQSNLYRVLGYIVGHDDRLELDSMRMKIARYVLWPAIQLFGSVVAKPNHPHHSYPPFLNDAFRLWNKRVELESSRSGNDESGTQVLVHKVAIHFDHPKSDILVPMQNSERCSALASKLDHLKVSTYYGDVNSKELKHTFSDCKDHCILMLSEPEKYYQRMTTFFKENL</sequence>
<dbReference type="VEuPathDB" id="AmoebaDB:FDP41_007740"/>
<evidence type="ECO:0000313" key="5">
    <source>
        <dbReference type="Proteomes" id="UP000444721"/>
    </source>
</evidence>
<name>A0A6A5CEW8_NAEFO</name>
<dbReference type="SUPFAM" id="SSF53474">
    <property type="entry name" value="alpha/beta-Hydrolases"/>
    <property type="match status" value="1"/>
</dbReference>
<dbReference type="EMBL" id="VFQX01000004">
    <property type="protein sequence ID" value="KAF0983825.1"/>
    <property type="molecule type" value="Genomic_DNA"/>
</dbReference>
<keyword evidence="2" id="KW-0812">Transmembrane</keyword>
<evidence type="ECO:0000313" key="4">
    <source>
        <dbReference type="EMBL" id="KAF0983825.1"/>
    </source>
</evidence>
<feature type="transmembrane region" description="Helical" evidence="2">
    <location>
        <begin position="39"/>
        <end position="58"/>
    </location>
</feature>
<dbReference type="Pfam" id="PF00561">
    <property type="entry name" value="Abhydrolase_1"/>
    <property type="match status" value="1"/>
</dbReference>
<keyword evidence="5" id="KW-1185">Reference proteome</keyword>
<comment type="caution">
    <text evidence="4">The sequence shown here is derived from an EMBL/GenBank/DDBJ whole genome shotgun (WGS) entry which is preliminary data.</text>
</comment>
<evidence type="ECO:0000256" key="1">
    <source>
        <dbReference type="SAM" id="MobiDB-lite"/>
    </source>
</evidence>
<organism evidence="4 5">
    <name type="scientific">Naegleria fowleri</name>
    <name type="common">Brain eating amoeba</name>
    <dbReference type="NCBI Taxonomy" id="5763"/>
    <lineage>
        <taxon>Eukaryota</taxon>
        <taxon>Discoba</taxon>
        <taxon>Heterolobosea</taxon>
        <taxon>Tetramitia</taxon>
        <taxon>Eutetramitia</taxon>
        <taxon>Vahlkampfiidae</taxon>
        <taxon>Naegleria</taxon>
    </lineage>
</organism>
<gene>
    <name evidence="4" type="ORF">FDP41_007740</name>
</gene>
<dbReference type="InterPro" id="IPR000073">
    <property type="entry name" value="AB_hydrolase_1"/>
</dbReference>
<feature type="domain" description="AB hydrolase-1" evidence="3">
    <location>
        <begin position="166"/>
        <end position="289"/>
    </location>
</feature>
<dbReference type="OMA" id="PACDIEF"/>
<dbReference type="OrthoDB" id="10257140at2759"/>
<dbReference type="InterPro" id="IPR029058">
    <property type="entry name" value="AB_hydrolase_fold"/>
</dbReference>
<dbReference type="AlphaFoldDB" id="A0A6A5CEW8"/>
<dbReference type="Gene3D" id="3.40.50.1820">
    <property type="entry name" value="alpha/beta hydrolase"/>
    <property type="match status" value="1"/>
</dbReference>
<dbReference type="VEuPathDB" id="AmoebaDB:NF0017050"/>
<protein>
    <recommendedName>
        <fullName evidence="3">AB hydrolase-1 domain-containing protein</fullName>
    </recommendedName>
</protein>
<accession>A0A6A5CEW8</accession>
<feature type="region of interest" description="Disordered" evidence="1">
    <location>
        <begin position="1"/>
        <end position="31"/>
    </location>
</feature>
<evidence type="ECO:0000259" key="3">
    <source>
        <dbReference type="Pfam" id="PF00561"/>
    </source>
</evidence>
<dbReference type="RefSeq" id="XP_044568538.1">
    <property type="nucleotide sequence ID" value="XM_044711518.1"/>
</dbReference>
<keyword evidence="2" id="KW-1133">Transmembrane helix</keyword>
<dbReference type="Proteomes" id="UP000444721">
    <property type="component" value="Unassembled WGS sequence"/>
</dbReference>